<accession>A0A9E1GLU9</accession>
<protein>
    <submittedName>
        <fullName evidence="1">Uncharacterized protein</fullName>
    </submittedName>
</protein>
<evidence type="ECO:0000313" key="1">
    <source>
        <dbReference type="EMBL" id="MBS6622761.1"/>
    </source>
</evidence>
<organism evidence="1 2">
    <name type="scientific">Faecalibacterium prausnitzii</name>
    <dbReference type="NCBI Taxonomy" id="853"/>
    <lineage>
        <taxon>Bacteria</taxon>
        <taxon>Bacillati</taxon>
        <taxon>Bacillota</taxon>
        <taxon>Clostridia</taxon>
        <taxon>Eubacteriales</taxon>
        <taxon>Oscillospiraceae</taxon>
        <taxon>Faecalibacterium</taxon>
    </lineage>
</organism>
<comment type="caution">
    <text evidence="1">The sequence shown here is derived from an EMBL/GenBank/DDBJ whole genome shotgun (WGS) entry which is preliminary data.</text>
</comment>
<reference evidence="1" key="1">
    <citation type="submission" date="2021-02" db="EMBL/GenBank/DDBJ databases">
        <title>Infant gut strain persistence is associated with maternal origin, phylogeny, and functional potential including surface adhesion and iron acquisition.</title>
        <authorList>
            <person name="Lou Y.C."/>
        </authorList>
    </citation>
    <scope>NUCLEOTIDE SEQUENCE</scope>
    <source>
        <strain evidence="1">L2_039_000G1_dasL2_039_000G1_maxbin2.maxbin.077</strain>
    </source>
</reference>
<dbReference type="AlphaFoldDB" id="A0A9E1GLU9"/>
<sequence>MDSKIKETLEKQLQLLSERSNEALPNELAELSRAMVEIAVMLIGT</sequence>
<name>A0A9E1GLU9_9FIRM</name>
<gene>
    <name evidence="1" type="ORF">KH315_11465</name>
</gene>
<dbReference type="EMBL" id="JAGZYH010000049">
    <property type="protein sequence ID" value="MBS6622761.1"/>
    <property type="molecule type" value="Genomic_DNA"/>
</dbReference>
<dbReference type="Proteomes" id="UP000811365">
    <property type="component" value="Unassembled WGS sequence"/>
</dbReference>
<proteinExistence type="predicted"/>
<evidence type="ECO:0000313" key="2">
    <source>
        <dbReference type="Proteomes" id="UP000811365"/>
    </source>
</evidence>